<name>A0A0G0BJK5_9BACT</name>
<dbReference type="InterPro" id="IPR052159">
    <property type="entry name" value="Competence_DNA_uptake"/>
</dbReference>
<dbReference type="InterPro" id="IPR035681">
    <property type="entry name" value="ComA-like_MBL"/>
</dbReference>
<reference evidence="2 3" key="1">
    <citation type="journal article" date="2015" name="Nature">
        <title>rRNA introns, odd ribosomes, and small enigmatic genomes across a large radiation of phyla.</title>
        <authorList>
            <person name="Brown C.T."/>
            <person name="Hug L.A."/>
            <person name="Thomas B.C."/>
            <person name="Sharon I."/>
            <person name="Castelle C.J."/>
            <person name="Singh A."/>
            <person name="Wilkins M.J."/>
            <person name="Williams K.H."/>
            <person name="Banfield J.F."/>
        </authorList>
    </citation>
    <scope>NUCLEOTIDE SEQUENCE [LARGE SCALE GENOMIC DNA]</scope>
</reference>
<evidence type="ECO:0000313" key="2">
    <source>
        <dbReference type="EMBL" id="KKP31222.1"/>
    </source>
</evidence>
<keyword evidence="2" id="KW-0449">Lipoprotein</keyword>
<gene>
    <name evidence="2" type="ORF">UR21_C0013G0016</name>
</gene>
<dbReference type="InterPro" id="IPR036866">
    <property type="entry name" value="RibonucZ/Hydroxyglut_hydro"/>
</dbReference>
<accession>A0A0G0BJK5</accession>
<organism evidence="2 3">
    <name type="scientific">Candidatus Woesebacteria bacterium GW2011_GWC2_31_9</name>
    <dbReference type="NCBI Taxonomy" id="1618586"/>
    <lineage>
        <taxon>Bacteria</taxon>
        <taxon>Candidatus Woeseibacteriota</taxon>
    </lineage>
</organism>
<dbReference type="EMBL" id="LBOI01000013">
    <property type="protein sequence ID" value="KKP31222.1"/>
    <property type="molecule type" value="Genomic_DNA"/>
</dbReference>
<protein>
    <submittedName>
        <fullName evidence="2">Metallo beta-lactamase superfamily lipoprotein</fullName>
    </submittedName>
</protein>
<dbReference type="Proteomes" id="UP000034803">
    <property type="component" value="Unassembled WGS sequence"/>
</dbReference>
<comment type="caution">
    <text evidence="2">The sequence shown here is derived from an EMBL/GenBank/DDBJ whole genome shotgun (WGS) entry which is preliminary data.</text>
</comment>
<dbReference type="PANTHER" id="PTHR30619:SF1">
    <property type="entry name" value="RECOMBINATION PROTEIN 2"/>
    <property type="match status" value="1"/>
</dbReference>
<sequence>MKYLINLSLLSLVAIFLAITNISSDNLSIINCDVGQGDATLVQFKNNQILIDGGPDKSVLSCLGEYMPFYDRTIELVILTHPEKDHFGGLIDVFKNYNVSKFGTTNSESGSLEYKALINEVGSKGSDSIILDNRVNLRLGKIYLDILNPSKETTFKGSNNDGVVVLLKYDKFKALFTADVENEVSDYLSTNDKVQNVNYIKVNHHGSKNGLSEKLLQATKPKIAVISVGAKNSYGHPHKEILDLLEKYNVKILRTDQIGNIEIEN</sequence>
<dbReference type="AlphaFoldDB" id="A0A0G0BJK5"/>
<proteinExistence type="predicted"/>
<dbReference type="Gene3D" id="3.60.15.10">
    <property type="entry name" value="Ribonuclease Z/Hydroxyacylglutathione hydrolase-like"/>
    <property type="match status" value="1"/>
</dbReference>
<dbReference type="PANTHER" id="PTHR30619">
    <property type="entry name" value="DNA INTERNALIZATION/COMPETENCE PROTEIN COMEC/REC2"/>
    <property type="match status" value="1"/>
</dbReference>
<dbReference type="InterPro" id="IPR001279">
    <property type="entry name" value="Metallo-B-lactamas"/>
</dbReference>
<dbReference type="Pfam" id="PF00753">
    <property type="entry name" value="Lactamase_B"/>
    <property type="match status" value="1"/>
</dbReference>
<dbReference type="CDD" id="cd07731">
    <property type="entry name" value="ComA-like_MBL-fold"/>
    <property type="match status" value="1"/>
</dbReference>
<evidence type="ECO:0000259" key="1">
    <source>
        <dbReference type="Pfam" id="PF00753"/>
    </source>
</evidence>
<dbReference type="SUPFAM" id="SSF56281">
    <property type="entry name" value="Metallo-hydrolase/oxidoreductase"/>
    <property type="match status" value="1"/>
</dbReference>
<feature type="domain" description="Metallo-beta-lactamase" evidence="1">
    <location>
        <begin position="33"/>
        <end position="229"/>
    </location>
</feature>
<evidence type="ECO:0000313" key="3">
    <source>
        <dbReference type="Proteomes" id="UP000034803"/>
    </source>
</evidence>